<dbReference type="SUPFAM" id="SSF53300">
    <property type="entry name" value="vWA-like"/>
    <property type="match status" value="1"/>
</dbReference>
<dbReference type="eggNOG" id="COG4548">
    <property type="taxonomic scope" value="Bacteria"/>
</dbReference>
<dbReference type="PANTHER" id="PTHR41248">
    <property type="entry name" value="NORD PROTEIN"/>
    <property type="match status" value="1"/>
</dbReference>
<reference evidence="2 3" key="1">
    <citation type="submission" date="2015-02" db="EMBL/GenBank/DDBJ databases">
        <title>Genome sequene of Rhodovulum sulfidophilum DSM 2351.</title>
        <authorList>
            <person name="Nagao N."/>
        </authorList>
    </citation>
    <scope>NUCLEOTIDE SEQUENCE [LARGE SCALE GENOMIC DNA]</scope>
    <source>
        <strain evidence="2 3">DSM 2351</strain>
    </source>
</reference>
<dbReference type="InterPro" id="IPR036465">
    <property type="entry name" value="vWFA_dom_sf"/>
</dbReference>
<name>A0A0D6B601_RHOSU</name>
<evidence type="ECO:0000259" key="1">
    <source>
        <dbReference type="SMART" id="SM00327"/>
    </source>
</evidence>
<dbReference type="KEGG" id="rsu:NHU_03444"/>
<dbReference type="Gene3D" id="3.40.50.410">
    <property type="entry name" value="von Willebrand factor, type A domain"/>
    <property type="match status" value="1"/>
</dbReference>
<proteinExistence type="predicted"/>
<evidence type="ECO:0000313" key="3">
    <source>
        <dbReference type="Proteomes" id="UP000064912"/>
    </source>
</evidence>
<evidence type="ECO:0000313" key="2">
    <source>
        <dbReference type="EMBL" id="BAQ70578.1"/>
    </source>
</evidence>
<protein>
    <submittedName>
        <fullName evidence="2">von Willebrand factor type A</fullName>
    </submittedName>
</protein>
<dbReference type="AlphaFoldDB" id="A0A0D6B601"/>
<dbReference type="EMBL" id="AP014800">
    <property type="protein sequence ID" value="BAQ70578.1"/>
    <property type="molecule type" value="Genomic_DNA"/>
</dbReference>
<gene>
    <name evidence="2" type="ORF">NHU_03444</name>
</gene>
<dbReference type="PANTHER" id="PTHR41248:SF1">
    <property type="entry name" value="NORD PROTEIN"/>
    <property type="match status" value="1"/>
</dbReference>
<dbReference type="Proteomes" id="UP000064912">
    <property type="component" value="Chromosome"/>
</dbReference>
<feature type="domain" description="VWFA" evidence="1">
    <location>
        <begin position="571"/>
        <end position="756"/>
    </location>
</feature>
<accession>A0A0D6B601</accession>
<dbReference type="SMART" id="SM00327">
    <property type="entry name" value="VWA"/>
    <property type="match status" value="1"/>
</dbReference>
<dbReference type="InterPro" id="IPR002035">
    <property type="entry name" value="VWF_A"/>
</dbReference>
<sequence length="763" mass="85559">MATLADYADLLEDLDAPQRETLEQAWPEAVRLLSPRGLDNWLKGTAALSHMGRGDHIVRTWIETVPAVARDLGEDIIPDLAQACLGFASRTSGAVIERVLATAPVASRRLSDPDLFRAYLQLLNQLLAQAPRGLRPMLDHLEELLGVLTLGGLRRWASWGAEAHRTDYEELTRYFGLESAESQAILQRERKGTLFVDIHRRIGMYLRALWGRDFLMRPTAGDFEAREGIRPHIAEYFLHLPDAYDDWEGVPGLDLYRAAAAHAAAHVMATTEPLKGDELNALQRACIGLIEDARIEALAIARFPRLRDLWLQFHHPTEDGSMTARFGRIALALLDPAAPARDEIADWAREAFAGADMATARTSFDLGLQLAHRLRNEPYSAWRDGQAAPYRDDNRYIWEFEDSVDWEKGVAPEQQVRKHVSVSEMVNEVEVETAGDDAQEIWVADTELFDDDGVSFNEKEGKAPAAPPVPYDEFDYRIQMHRPAWATVQEKRPRLGDPADIETILSENRKLTQRMRHLLDAMQPQGVQRIRRLEDGDEIDLNAATQALIDIRMGRQPDPRVMMRSVRKTRDIAVMALLDLSESTNDPVAGQDRTVLDLTRTATVLLAEAIAKVGDAFALHGFCSDGRHNVFYARYKDFDQPWGEVPKARLAGMEGHLSTRMGAAIRHAGAHLGKVAAAKKLMLVITDGAPSDIDERDPQYLRQDARAAVQEVAKTGVIPFCLTLDPRADRYVSQIFGQRNFLVLENIARLPERLPQLYAGLTR</sequence>
<dbReference type="CDD" id="cd01454">
    <property type="entry name" value="vWA_norD_type"/>
    <property type="match status" value="1"/>
</dbReference>
<organism evidence="2 3">
    <name type="scientific">Rhodovulum sulfidophilum</name>
    <name type="common">Rhodobacter sulfidophilus</name>
    <dbReference type="NCBI Taxonomy" id="35806"/>
    <lineage>
        <taxon>Bacteria</taxon>
        <taxon>Pseudomonadati</taxon>
        <taxon>Pseudomonadota</taxon>
        <taxon>Alphaproteobacteria</taxon>
        <taxon>Rhodobacterales</taxon>
        <taxon>Paracoccaceae</taxon>
        <taxon>Rhodovulum</taxon>
    </lineage>
</organism>
<dbReference type="PATRIC" id="fig|35806.4.peg.3538"/>
<dbReference type="InterPro" id="IPR051928">
    <property type="entry name" value="NorD/CobT"/>
</dbReference>